<keyword evidence="2 8" id="KW-0699">rRNA-binding</keyword>
<dbReference type="GO" id="GO:0003735">
    <property type="term" value="F:structural constituent of ribosome"/>
    <property type="evidence" value="ECO:0007669"/>
    <property type="project" value="InterPro"/>
</dbReference>
<dbReference type="PANTHER" id="PTHR21011">
    <property type="entry name" value="MITOCHONDRIAL 28S RIBOSOMAL PROTEIN S6"/>
    <property type="match status" value="1"/>
</dbReference>
<keyword evidence="3 8" id="KW-0694">RNA-binding</keyword>
<evidence type="ECO:0000256" key="6">
    <source>
        <dbReference type="ARBA" id="ARBA00035104"/>
    </source>
</evidence>
<dbReference type="Pfam" id="PF01250">
    <property type="entry name" value="Ribosomal_S6"/>
    <property type="match status" value="1"/>
</dbReference>
<dbReference type="GO" id="GO:0070181">
    <property type="term" value="F:small ribosomal subunit rRNA binding"/>
    <property type="evidence" value="ECO:0007669"/>
    <property type="project" value="TreeGrafter"/>
</dbReference>
<evidence type="ECO:0000256" key="2">
    <source>
        <dbReference type="ARBA" id="ARBA00022730"/>
    </source>
</evidence>
<evidence type="ECO:0000256" key="9">
    <source>
        <dbReference type="SAM" id="MobiDB-lite"/>
    </source>
</evidence>
<dbReference type="PANTHER" id="PTHR21011:SF1">
    <property type="entry name" value="SMALL RIBOSOMAL SUBUNIT PROTEIN BS6M"/>
    <property type="match status" value="1"/>
</dbReference>
<dbReference type="InterPro" id="IPR020814">
    <property type="entry name" value="Ribosomal_S6_plastid/chlpt"/>
</dbReference>
<comment type="similarity">
    <text evidence="1 8">Belongs to the bacterial ribosomal protein bS6 family.</text>
</comment>
<feature type="compositionally biased region" description="Basic and acidic residues" evidence="9">
    <location>
        <begin position="184"/>
        <end position="203"/>
    </location>
</feature>
<dbReference type="GO" id="GO:0006412">
    <property type="term" value="P:translation"/>
    <property type="evidence" value="ECO:0007669"/>
    <property type="project" value="UniProtKB-UniRule"/>
</dbReference>
<dbReference type="InterPro" id="IPR000529">
    <property type="entry name" value="Ribosomal_bS6"/>
</dbReference>
<dbReference type="GO" id="GO:0022627">
    <property type="term" value="C:cytosolic small ribosomal subunit"/>
    <property type="evidence" value="ECO:0007669"/>
    <property type="project" value="TreeGrafter"/>
</dbReference>
<dbReference type="InterPro" id="IPR035980">
    <property type="entry name" value="Ribosomal_bS6_sf"/>
</dbReference>
<dbReference type="HAMAP" id="MF_00360">
    <property type="entry name" value="Ribosomal_bS6"/>
    <property type="match status" value="1"/>
</dbReference>
<keyword evidence="5 8" id="KW-0687">Ribonucleoprotein</keyword>
<keyword evidence="4 8" id="KW-0689">Ribosomal protein</keyword>
<evidence type="ECO:0000256" key="3">
    <source>
        <dbReference type="ARBA" id="ARBA00022884"/>
    </source>
</evidence>
<sequence>MRHYEIVFLVHPDQSEQVPTMIERYRSMIVDQGGAIHRTEDWGRRQLAYPINKAHKAHYVLMNVECTPQTLAELTDSFHFNDAIIRDLVVLRKQAITEPSPLAKSKEEREAEDRLLAEQAARAEERRAEERRAEEQKEEQQHEDPEDPDALESPIDGDDGAPDETLIDGEIPAPGQTATPVETDTVKQADESAKANIDTHSET</sequence>
<dbReference type="EMBL" id="CAADFR010000018">
    <property type="protein sequence ID" value="VFK37867.1"/>
    <property type="molecule type" value="Genomic_DNA"/>
</dbReference>
<feature type="region of interest" description="Disordered" evidence="9">
    <location>
        <begin position="121"/>
        <end position="203"/>
    </location>
</feature>
<dbReference type="PROSITE" id="PS01048">
    <property type="entry name" value="RIBOSOMAL_S6"/>
    <property type="match status" value="1"/>
</dbReference>
<evidence type="ECO:0000256" key="8">
    <source>
        <dbReference type="HAMAP-Rule" id="MF_00360"/>
    </source>
</evidence>
<evidence type="ECO:0000256" key="1">
    <source>
        <dbReference type="ARBA" id="ARBA00009512"/>
    </source>
</evidence>
<dbReference type="SUPFAM" id="SSF54995">
    <property type="entry name" value="Ribosomal protein S6"/>
    <property type="match status" value="1"/>
</dbReference>
<feature type="compositionally biased region" description="Acidic residues" evidence="9">
    <location>
        <begin position="144"/>
        <end position="167"/>
    </location>
</feature>
<proteinExistence type="inferred from homology"/>
<comment type="function">
    <text evidence="6 8">Binds together with bS18 to 16S ribosomal RNA.</text>
</comment>
<feature type="compositionally biased region" description="Basic and acidic residues" evidence="9">
    <location>
        <begin position="121"/>
        <end position="143"/>
    </location>
</feature>
<dbReference type="NCBIfam" id="TIGR00166">
    <property type="entry name" value="S6"/>
    <property type="match status" value="1"/>
</dbReference>
<dbReference type="Gene3D" id="3.30.70.60">
    <property type="match status" value="1"/>
</dbReference>
<name>A0A450YLT9_9GAMM</name>
<dbReference type="InterPro" id="IPR014717">
    <property type="entry name" value="Transl_elong_EF1B/ribsomal_bS6"/>
</dbReference>
<reference evidence="11" key="1">
    <citation type="submission" date="2019-02" db="EMBL/GenBank/DDBJ databases">
        <authorList>
            <person name="Gruber-Vodicka R. H."/>
            <person name="Seah K. B. B."/>
        </authorList>
    </citation>
    <scope>NUCLEOTIDE SEQUENCE</scope>
    <source>
        <strain evidence="12">BECK_S127</strain>
        <strain evidence="11">BECK_S1320</strain>
        <strain evidence="10">BECK_S1321</strain>
    </source>
</reference>
<accession>A0A450YLT9</accession>
<evidence type="ECO:0000313" key="12">
    <source>
        <dbReference type="EMBL" id="VFK78166.1"/>
    </source>
</evidence>
<dbReference type="InterPro" id="IPR020815">
    <property type="entry name" value="Ribosomal_bS6_CS"/>
</dbReference>
<dbReference type="AlphaFoldDB" id="A0A450YLT9"/>
<evidence type="ECO:0000256" key="4">
    <source>
        <dbReference type="ARBA" id="ARBA00022980"/>
    </source>
</evidence>
<dbReference type="CDD" id="cd00473">
    <property type="entry name" value="bS6"/>
    <property type="match status" value="1"/>
</dbReference>
<evidence type="ECO:0000313" key="11">
    <source>
        <dbReference type="EMBL" id="VFK42524.1"/>
    </source>
</evidence>
<organism evidence="11">
    <name type="scientific">Candidatus Kentrum sp. SD</name>
    <dbReference type="NCBI Taxonomy" id="2126332"/>
    <lineage>
        <taxon>Bacteria</taxon>
        <taxon>Pseudomonadati</taxon>
        <taxon>Pseudomonadota</taxon>
        <taxon>Gammaproteobacteria</taxon>
        <taxon>Candidatus Kentrum</taxon>
    </lineage>
</organism>
<gene>
    <name evidence="8" type="primary">rpsF</name>
    <name evidence="12" type="ORF">BECKSD772D_GA0070982_100833</name>
    <name evidence="11" type="ORF">BECKSD772E_GA0070983_101735</name>
    <name evidence="10" type="ORF">BECKSD772F_GA0070984_101835</name>
</gene>
<dbReference type="EMBL" id="CAADFU010000017">
    <property type="protein sequence ID" value="VFK42524.1"/>
    <property type="molecule type" value="Genomic_DNA"/>
</dbReference>
<protein>
    <recommendedName>
        <fullName evidence="7 8">Small ribosomal subunit protein bS6</fullName>
    </recommendedName>
</protein>
<evidence type="ECO:0000256" key="5">
    <source>
        <dbReference type="ARBA" id="ARBA00023274"/>
    </source>
</evidence>
<dbReference type="EMBL" id="CAADHB010000008">
    <property type="protein sequence ID" value="VFK78166.1"/>
    <property type="molecule type" value="Genomic_DNA"/>
</dbReference>
<evidence type="ECO:0000313" key="10">
    <source>
        <dbReference type="EMBL" id="VFK37867.1"/>
    </source>
</evidence>
<evidence type="ECO:0000256" key="7">
    <source>
        <dbReference type="ARBA" id="ARBA00035294"/>
    </source>
</evidence>